<reference evidence="3" key="1">
    <citation type="submission" date="2021-01" db="EMBL/GenBank/DDBJ databases">
        <authorList>
            <person name="Corre E."/>
            <person name="Pelletier E."/>
            <person name="Niang G."/>
            <person name="Scheremetjew M."/>
            <person name="Finn R."/>
            <person name="Kale V."/>
            <person name="Holt S."/>
            <person name="Cochrane G."/>
            <person name="Meng A."/>
            <person name="Brown T."/>
            <person name="Cohen L."/>
        </authorList>
    </citation>
    <scope>NUCLEOTIDE SEQUENCE</scope>
    <source>
        <strain evidence="3">CCMP645</strain>
    </source>
</reference>
<feature type="coiled-coil region" evidence="1">
    <location>
        <begin position="197"/>
        <end position="243"/>
    </location>
</feature>
<evidence type="ECO:0000256" key="1">
    <source>
        <dbReference type="SAM" id="Coils"/>
    </source>
</evidence>
<keyword evidence="1" id="KW-0175">Coiled coil</keyword>
<feature type="compositionally biased region" description="Basic and acidic residues" evidence="2">
    <location>
        <begin position="759"/>
        <end position="776"/>
    </location>
</feature>
<feature type="compositionally biased region" description="Acidic residues" evidence="2">
    <location>
        <begin position="719"/>
        <end position="758"/>
    </location>
</feature>
<name>A0A7S4C384_CHRCT</name>
<gene>
    <name evidence="3" type="ORF">PCAR00345_LOCUS38123</name>
</gene>
<dbReference type="AlphaFoldDB" id="A0A7S4C384"/>
<protein>
    <submittedName>
        <fullName evidence="3">Uncharacterized protein</fullName>
    </submittedName>
</protein>
<dbReference type="EMBL" id="HBIZ01061406">
    <property type="protein sequence ID" value="CAE0785415.1"/>
    <property type="molecule type" value="Transcribed_RNA"/>
</dbReference>
<accession>A0A7S4C384</accession>
<evidence type="ECO:0000313" key="3">
    <source>
        <dbReference type="EMBL" id="CAE0785415.1"/>
    </source>
</evidence>
<organism evidence="3">
    <name type="scientific">Chrysotila carterae</name>
    <name type="common">Marine alga</name>
    <name type="synonym">Syracosphaera carterae</name>
    <dbReference type="NCBI Taxonomy" id="13221"/>
    <lineage>
        <taxon>Eukaryota</taxon>
        <taxon>Haptista</taxon>
        <taxon>Haptophyta</taxon>
        <taxon>Prymnesiophyceae</taxon>
        <taxon>Isochrysidales</taxon>
        <taxon>Isochrysidaceae</taxon>
        <taxon>Chrysotila</taxon>
    </lineage>
</organism>
<feature type="compositionally biased region" description="Acidic residues" evidence="2">
    <location>
        <begin position="656"/>
        <end position="675"/>
    </location>
</feature>
<feature type="compositionally biased region" description="Basic and acidic residues" evidence="2">
    <location>
        <begin position="684"/>
        <end position="694"/>
    </location>
</feature>
<sequence>MPGQRMVKDLTKMHNSIFHLTTTIKSFAAATMGAPEIAPTASFIAGLPAFDIVKLGQDESSKTLIASVDGERGLFFKNEAAWEALDAAGVNPIPASALIESIAEHLVFLHEVMVARPDIKMEAFDKAGQVPILDLAEGYATGAPWVETTIRYGGHFGYCQKERTITLEELLQRRKARTRVGRRANRKAARSQIQASLKKDRDEAQVIKAKAKALRNLKDKAQMAQAQTELARLQAQRKEDLLRRAAERRELGRMSKYGYHKQDRKRFFDLRYVDPRPMSKSHRKWVQTGGRLGFIRRSFAKTVAVSCLRILCCCCICYAYYLYYCAYFLCCCCLCKAMLGSNTKPTVQEKKLLRVMRFEQKKRDSEIKRYVSLATAAVAQLNLLFPRLQKALNNSLGYKLSLGSAVLRMKQDFAELASKVNAKKLAMSQAGAAKDFAKESAMHALTNVRPKFKMVTDYSLLMAGKSPIVELGIDFDIRGEGDEGEEEEMGGATEDEAVEGGDVPSFKFDKKAFIDAMPPRVRRLYELFFDFDSPRNLVNIFKTLALGLLNVIKNSAVFLYQASNFVRKCLPPFPVISDVTSEIGMLVMSLDFSLHALPYKLARSLKRVLMLPKDIYRFYGSTTLLLKMLVSMMGKSANQLPPPKKLKMIKAAEDLEVGEEEGDDDDELSADDEPPPELPGELGEAAKEASRAAEEASSIPDQPPAFDPRSAIDMAIAAELEDGASDQEDDDDEDEGEDEDDIEPEDEEPDVDLDETEEHGESPKDEAPKAGGMVRE</sequence>
<evidence type="ECO:0000256" key="2">
    <source>
        <dbReference type="SAM" id="MobiDB-lite"/>
    </source>
</evidence>
<proteinExistence type="predicted"/>
<feature type="region of interest" description="Disordered" evidence="2">
    <location>
        <begin position="656"/>
        <end position="776"/>
    </location>
</feature>